<gene>
    <name evidence="8" type="ORF">BVER_01618c</name>
</gene>
<evidence type="ECO:0000256" key="6">
    <source>
        <dbReference type="ARBA" id="ARBA00047628"/>
    </source>
</evidence>
<evidence type="ECO:0000256" key="7">
    <source>
        <dbReference type="PIRSR" id="PIRSR015957-1"/>
    </source>
</evidence>
<keyword evidence="4" id="KW-0704">Schiff base</keyword>
<dbReference type="Proteomes" id="UP000036959">
    <property type="component" value="Unassembled WGS sequence"/>
</dbReference>
<name>A0A0L0MK68_9BURK</name>
<dbReference type="EC" id="4.2.3.153" evidence="2"/>
<evidence type="ECO:0000256" key="4">
    <source>
        <dbReference type="ARBA" id="ARBA00023270"/>
    </source>
</evidence>
<dbReference type="InterPro" id="IPR007565">
    <property type="entry name" value="4HFCP_synth"/>
</dbReference>
<dbReference type="OrthoDB" id="2111523at2"/>
<feature type="active site" description="Schiff-base intermediate with substrate" evidence="7">
    <location>
        <position position="28"/>
    </location>
</feature>
<comment type="caution">
    <text evidence="8">The sequence shown here is derived from an EMBL/GenBank/DDBJ whole genome shotgun (WGS) entry which is preliminary data.</text>
</comment>
<reference evidence="9" key="1">
    <citation type="submission" date="2015-06" db="EMBL/GenBank/DDBJ databases">
        <title>Comparative genomics of Burkholderia leaf nodule symbionts.</title>
        <authorList>
            <person name="Carlier A."/>
            <person name="Eberl L."/>
            <person name="Pinto-Carbo M."/>
        </authorList>
    </citation>
    <scope>NUCLEOTIDE SEQUENCE [LARGE SCALE GENOMIC DNA]</scope>
    <source>
        <strain evidence="9">UZHbot4</strain>
    </source>
</reference>
<comment type="catalytic activity">
    <reaction evidence="6">
        <text>2 D-glyceraldehyde 3-phosphate = 4-(hydroxymethyl)-2-furancarboxaldehyde phosphate + phosphate + 2 H2O</text>
        <dbReference type="Rhea" id="RHEA:43536"/>
        <dbReference type="ChEBI" id="CHEBI:15377"/>
        <dbReference type="ChEBI" id="CHEBI:43474"/>
        <dbReference type="ChEBI" id="CHEBI:59776"/>
        <dbReference type="ChEBI" id="CHEBI:83407"/>
        <dbReference type="EC" id="4.2.3.153"/>
    </reaction>
</comment>
<dbReference type="GO" id="GO:0016829">
    <property type="term" value="F:lyase activity"/>
    <property type="evidence" value="ECO:0007669"/>
    <property type="project" value="UniProtKB-KW"/>
</dbReference>
<dbReference type="EMBL" id="LFJJ01000001">
    <property type="protein sequence ID" value="KND62414.1"/>
    <property type="molecule type" value="Genomic_DNA"/>
</dbReference>
<keyword evidence="3" id="KW-0456">Lyase</keyword>
<keyword evidence="9" id="KW-1185">Reference proteome</keyword>
<evidence type="ECO:0000256" key="5">
    <source>
        <dbReference type="ARBA" id="ARBA00032523"/>
    </source>
</evidence>
<evidence type="ECO:0000313" key="9">
    <source>
        <dbReference type="Proteomes" id="UP000036959"/>
    </source>
</evidence>
<protein>
    <recommendedName>
        <fullName evidence="2">(5-formylfuran-3-yl)methyl phosphate synthase</fullName>
        <ecNumber evidence="2">4.2.3.153</ecNumber>
    </recommendedName>
    <alternativeName>
        <fullName evidence="5">4-(hydroxymethyl)-2-furancarboxaldehyde-phosphate synthase</fullName>
    </alternativeName>
</protein>
<evidence type="ECO:0000313" key="8">
    <source>
        <dbReference type="EMBL" id="KND62414.1"/>
    </source>
</evidence>
<evidence type="ECO:0000256" key="2">
    <source>
        <dbReference type="ARBA" id="ARBA00012553"/>
    </source>
</evidence>
<dbReference type="PATRIC" id="fig|242163.4.peg.80"/>
<sequence>MTVLLASVRSVAEALDAAQAGADIIDLKEPAAGALGGVATDEIARIVRALRTRYAVRPISATIGDLPAHALDEIAARVVEVAATGVDYVKVGVSPGLDGFACLRHLAGLPAAVVPVLLSDFGLDGALVALAVQLGFPAIVFDTSIKDGRTLFDCVDLEVLGLCLDQVRSHGVMCALAGSLRWSDLARVRFFAPDIVGFRGALCSGVGGRAGVLDPQRVRMFASALHVVLEEPH</sequence>
<evidence type="ECO:0000256" key="1">
    <source>
        <dbReference type="ARBA" id="ARBA00003810"/>
    </source>
</evidence>
<dbReference type="AlphaFoldDB" id="A0A0L0MK68"/>
<proteinExistence type="predicted"/>
<accession>A0A0L0MK68</accession>
<dbReference type="PIRSF" id="PIRSF015957">
    <property type="entry name" value="UCP015957"/>
    <property type="match status" value="1"/>
</dbReference>
<dbReference type="RefSeq" id="WP_050451439.1">
    <property type="nucleotide sequence ID" value="NZ_LFJJ01000001.1"/>
</dbReference>
<feature type="active site" description="Proton acceptor" evidence="7">
    <location>
        <position position="90"/>
    </location>
</feature>
<comment type="function">
    <text evidence="1">Catalyzes the formation of 4-(hydroxymethyl)-2-furancarboxaldehyde phosphate (4-HFC-P) from two molecules of glyceraldehyde-3-P (GA-3-P).</text>
</comment>
<evidence type="ECO:0000256" key="3">
    <source>
        <dbReference type="ARBA" id="ARBA00023239"/>
    </source>
</evidence>
<organism evidence="8 9">
    <name type="scientific">Candidatus Burkholderia verschuerenii</name>
    <dbReference type="NCBI Taxonomy" id="242163"/>
    <lineage>
        <taxon>Bacteria</taxon>
        <taxon>Pseudomonadati</taxon>
        <taxon>Pseudomonadota</taxon>
        <taxon>Betaproteobacteria</taxon>
        <taxon>Burkholderiales</taxon>
        <taxon>Burkholderiaceae</taxon>
        <taxon>Burkholderia</taxon>
    </lineage>
</organism>
<dbReference type="Pfam" id="PF04476">
    <property type="entry name" value="4HFCP_synth"/>
    <property type="match status" value="1"/>
</dbReference>
<dbReference type="NCBIfam" id="NF002574">
    <property type="entry name" value="PRK02227.1-2"/>
    <property type="match status" value="1"/>
</dbReference>